<name>A0A2Z3GRN3_9BACT</name>
<proteinExistence type="predicted"/>
<dbReference type="Proteomes" id="UP000245999">
    <property type="component" value="Chromosome"/>
</dbReference>
<dbReference type="RefSeq" id="WP_109655140.1">
    <property type="nucleotide sequence ID" value="NZ_CP029145.1"/>
</dbReference>
<gene>
    <name evidence="1" type="ORF">DDQ68_04260</name>
</gene>
<dbReference type="AlphaFoldDB" id="A0A2Z3GRN3"/>
<evidence type="ECO:0008006" key="3">
    <source>
        <dbReference type="Google" id="ProtNLM"/>
    </source>
</evidence>
<dbReference type="OrthoDB" id="9112061at2"/>
<accession>A0A2Z3GRN3</accession>
<dbReference type="EMBL" id="CP029145">
    <property type="protein sequence ID" value="AWM32074.1"/>
    <property type="molecule type" value="Genomic_DNA"/>
</dbReference>
<reference evidence="2" key="1">
    <citation type="submission" date="2018-04" db="EMBL/GenBank/DDBJ databases">
        <title>Complete genome of Antarctic heterotrophic bacterium Hymenobacter nivis.</title>
        <authorList>
            <person name="Terashima M."/>
        </authorList>
    </citation>
    <scope>NUCLEOTIDE SEQUENCE [LARGE SCALE GENOMIC DNA]</scope>
    <source>
        <strain evidence="2">NBRC 111535</strain>
    </source>
</reference>
<evidence type="ECO:0000313" key="2">
    <source>
        <dbReference type="Proteomes" id="UP000245999"/>
    </source>
</evidence>
<organism evidence="1 2">
    <name type="scientific">Hymenobacter nivis</name>
    <dbReference type="NCBI Taxonomy" id="1850093"/>
    <lineage>
        <taxon>Bacteria</taxon>
        <taxon>Pseudomonadati</taxon>
        <taxon>Bacteroidota</taxon>
        <taxon>Cytophagia</taxon>
        <taxon>Cytophagales</taxon>
        <taxon>Hymenobacteraceae</taxon>
        <taxon>Hymenobacter</taxon>
    </lineage>
</organism>
<evidence type="ECO:0000313" key="1">
    <source>
        <dbReference type="EMBL" id="AWM32074.1"/>
    </source>
</evidence>
<dbReference type="KEGG" id="hnv:DDQ68_04260"/>
<protein>
    <recommendedName>
        <fullName evidence="3">Alpha/beta hydrolase</fullName>
    </recommendedName>
</protein>
<keyword evidence="2" id="KW-1185">Reference proteome</keyword>
<sequence>MLVHGALVDGSGWAKTIPLLKVEGYRVTAAQNPLTWLAEDRTVNPDMQHAIAQKINATTRTVPGSHLFCHNAAGAGGRRHHRSHAAD</sequence>